<name>A0A0U3A2P0_9ACTN</name>
<sequence>MANPFDDEHGAYLVLRNEEEQYSLWPEFVDVPTGWRIVLGPDNRSACLAHIESAWTDLRPKSLLRP</sequence>
<dbReference type="SMART" id="SM00923">
    <property type="entry name" value="MbtH"/>
    <property type="match status" value="1"/>
</dbReference>
<dbReference type="GO" id="GO:0005829">
    <property type="term" value="C:cytosol"/>
    <property type="evidence" value="ECO:0007669"/>
    <property type="project" value="TreeGrafter"/>
</dbReference>
<dbReference type="InterPro" id="IPR038020">
    <property type="entry name" value="MbtH-like_sf"/>
</dbReference>
<protein>
    <submittedName>
        <fullName evidence="2">MbtH-like protein</fullName>
    </submittedName>
</protein>
<dbReference type="InterPro" id="IPR037407">
    <property type="entry name" value="MLP_fam"/>
</dbReference>
<dbReference type="InterPro" id="IPR005153">
    <property type="entry name" value="MbtH-like_dom"/>
</dbReference>
<dbReference type="AlphaFoldDB" id="A0A0U3A2P0"/>
<dbReference type="PANTHER" id="PTHR38444:SF1">
    <property type="entry name" value="ENTEROBACTIN BIOSYNTHESIS PROTEIN YBDZ"/>
    <property type="match status" value="1"/>
</dbReference>
<accession>A0A0U3A2P0</accession>
<dbReference type="Pfam" id="PF03621">
    <property type="entry name" value="MbtH"/>
    <property type="match status" value="1"/>
</dbReference>
<dbReference type="PANTHER" id="PTHR38444">
    <property type="entry name" value="ENTEROBACTIN BIOSYNTHESIS PROTEIN YBDZ"/>
    <property type="match status" value="1"/>
</dbReference>
<evidence type="ECO:0000259" key="1">
    <source>
        <dbReference type="SMART" id="SM00923"/>
    </source>
</evidence>
<dbReference type="GO" id="GO:0019290">
    <property type="term" value="P:siderophore biosynthetic process"/>
    <property type="evidence" value="ECO:0007669"/>
    <property type="project" value="TreeGrafter"/>
</dbReference>
<gene>
    <name evidence="2" type="primary">smcX1</name>
    <name evidence="2" type="ORF">KSSN_24720</name>
</gene>
<feature type="domain" description="MbtH-like" evidence="1">
    <location>
        <begin position="3"/>
        <end position="53"/>
    </location>
</feature>
<evidence type="ECO:0000313" key="2">
    <source>
        <dbReference type="EMBL" id="ALT05965.1"/>
    </source>
</evidence>
<reference evidence="2" key="1">
    <citation type="submission" date="2015-10" db="EMBL/GenBank/DDBJ databases">
        <title>New simocyclinones: surprising evolutionary and biosynthetic insights.</title>
        <authorList>
            <person name="Bilyk O."/>
            <person name="Brotz E."/>
            <person name="Tokovenko B."/>
            <person name="Bechtold A."/>
            <person name="Paululat T."/>
            <person name="Luzhetskyy A."/>
        </authorList>
    </citation>
    <scope>NUCLEOTIDE SEQUENCE</scope>
    <source>
        <strain evidence="2">152608</strain>
    </source>
</reference>
<dbReference type="SUPFAM" id="SSF160582">
    <property type="entry name" value="MbtH-like"/>
    <property type="match status" value="1"/>
</dbReference>
<organism evidence="2">
    <name type="scientific">Kitasatospora sp. 152608</name>
    <dbReference type="NCBI Taxonomy" id="1769566"/>
    <lineage>
        <taxon>Bacteria</taxon>
        <taxon>Bacillati</taxon>
        <taxon>Actinomycetota</taxon>
        <taxon>Actinomycetes</taxon>
        <taxon>Kitasatosporales</taxon>
        <taxon>Streptomycetaceae</taxon>
        <taxon>Kitasatospora</taxon>
    </lineage>
</organism>
<proteinExistence type="predicted"/>
<dbReference type="EMBL" id="KU127235">
    <property type="protein sequence ID" value="ALT05965.1"/>
    <property type="molecule type" value="Genomic_DNA"/>
</dbReference>
<dbReference type="Gene3D" id="3.90.820.10">
    <property type="entry name" value="Structural Genomics, Unknown Function 30-nov-00 1gh9 Mol_id"/>
    <property type="match status" value="1"/>
</dbReference>